<reference evidence="2 3" key="1">
    <citation type="submission" date="2024-02" db="EMBL/GenBank/DDBJ databases">
        <title>High-quality chromosome-scale genome assembly of Pensacola bahiagrass (Paspalum notatum Flugge var. saurae).</title>
        <authorList>
            <person name="Vega J.M."/>
            <person name="Podio M."/>
            <person name="Orjuela J."/>
            <person name="Siena L.A."/>
            <person name="Pessino S.C."/>
            <person name="Combes M.C."/>
            <person name="Mariac C."/>
            <person name="Albertini E."/>
            <person name="Pupilli F."/>
            <person name="Ortiz J.P.A."/>
            <person name="Leblanc O."/>
        </authorList>
    </citation>
    <scope>NUCLEOTIDE SEQUENCE [LARGE SCALE GENOMIC DNA]</scope>
    <source>
        <strain evidence="2">R1</strain>
        <tissue evidence="2">Leaf</tissue>
    </source>
</reference>
<dbReference type="PANTHER" id="PTHR33157">
    <property type="entry name" value="AUTONOMOUS TRANSPOSABLE ELEMENT EN-1 MOSAIC PROTEIN-RELATED"/>
    <property type="match status" value="1"/>
</dbReference>
<name>A0AAQ3UDH9_PASNO</name>
<dbReference type="PANTHER" id="PTHR33157:SF14">
    <property type="entry name" value="AUTONOMOUS TRANSPOSABLE ELEMENT EN-1 MOSAIC PROTEIN"/>
    <property type="match status" value="1"/>
</dbReference>
<gene>
    <name evidence="2" type="ORF">U9M48_034807</name>
</gene>
<protein>
    <submittedName>
        <fullName evidence="2">Uncharacterized protein</fullName>
    </submittedName>
</protein>
<proteinExistence type="predicted"/>
<dbReference type="Proteomes" id="UP001341281">
    <property type="component" value="Chromosome 08"/>
</dbReference>
<dbReference type="GO" id="GO:0032196">
    <property type="term" value="P:transposition"/>
    <property type="evidence" value="ECO:0007669"/>
    <property type="project" value="InterPro"/>
</dbReference>
<accession>A0AAQ3UDH9</accession>
<dbReference type="AlphaFoldDB" id="A0AAQ3UDH9"/>
<sequence length="326" mass="37111">MGGNGSEEVVQRRGTRKSHYIHPPPVLAPTDRRLIRPIGHRRTPNGVLGNLIRMHPGVVQKKGQTIPVTSWKHFSLAPHVTYRSIQGFVKYKFWKYFRVDPLEVDYAEKVLDQAAMKICKDTFSNIRLQINQSLSRHFVSCGHLKDSKNDQRSIEMLGLRTHRIRLGVMDIDEWLNARGPDPSQPEILCTPLATDRLEYGKVMERRHGEGFNWRQAPINAQAVYDNDGGKTHGRYSTFNGMIDSRQVMYQAPGMTFVMPEVRRHQHRHSGEWIGSPCIKSLPNSSASQSGHNTDFVNNLFASEVAATTPMSQVPCELNEREMKLCV</sequence>
<dbReference type="EMBL" id="CP144752">
    <property type="protein sequence ID" value="WVZ88269.1"/>
    <property type="molecule type" value="Genomic_DNA"/>
</dbReference>
<keyword evidence="3" id="KW-1185">Reference proteome</keyword>
<feature type="region of interest" description="Disordered" evidence="1">
    <location>
        <begin position="1"/>
        <end position="23"/>
    </location>
</feature>
<dbReference type="InterPro" id="IPR039266">
    <property type="entry name" value="EN-1/SPM"/>
</dbReference>
<evidence type="ECO:0000313" key="2">
    <source>
        <dbReference type="EMBL" id="WVZ88269.1"/>
    </source>
</evidence>
<organism evidence="2 3">
    <name type="scientific">Paspalum notatum var. saurae</name>
    <dbReference type="NCBI Taxonomy" id="547442"/>
    <lineage>
        <taxon>Eukaryota</taxon>
        <taxon>Viridiplantae</taxon>
        <taxon>Streptophyta</taxon>
        <taxon>Embryophyta</taxon>
        <taxon>Tracheophyta</taxon>
        <taxon>Spermatophyta</taxon>
        <taxon>Magnoliopsida</taxon>
        <taxon>Liliopsida</taxon>
        <taxon>Poales</taxon>
        <taxon>Poaceae</taxon>
        <taxon>PACMAD clade</taxon>
        <taxon>Panicoideae</taxon>
        <taxon>Andropogonodae</taxon>
        <taxon>Paspaleae</taxon>
        <taxon>Paspalinae</taxon>
        <taxon>Paspalum</taxon>
    </lineage>
</organism>
<evidence type="ECO:0000313" key="3">
    <source>
        <dbReference type="Proteomes" id="UP001341281"/>
    </source>
</evidence>
<evidence type="ECO:0000256" key="1">
    <source>
        <dbReference type="SAM" id="MobiDB-lite"/>
    </source>
</evidence>